<evidence type="ECO:0000313" key="3">
    <source>
        <dbReference type="EMBL" id="KAL3265924.1"/>
    </source>
</evidence>
<reference evidence="3 4" key="1">
    <citation type="journal article" date="2021" name="BMC Biol.">
        <title>Horizontally acquired antibacterial genes associated with adaptive radiation of ladybird beetles.</title>
        <authorList>
            <person name="Li H.S."/>
            <person name="Tang X.F."/>
            <person name="Huang Y.H."/>
            <person name="Xu Z.Y."/>
            <person name="Chen M.L."/>
            <person name="Du X.Y."/>
            <person name="Qiu B.Y."/>
            <person name="Chen P.T."/>
            <person name="Zhang W."/>
            <person name="Slipinski A."/>
            <person name="Escalona H.E."/>
            <person name="Waterhouse R.M."/>
            <person name="Zwick A."/>
            <person name="Pang H."/>
        </authorList>
    </citation>
    <scope>NUCLEOTIDE SEQUENCE [LARGE SCALE GENOMIC DNA]</scope>
    <source>
        <strain evidence="3">SYSU2018</strain>
    </source>
</reference>
<keyword evidence="2" id="KW-0732">Signal</keyword>
<feature type="signal peptide" evidence="2">
    <location>
        <begin position="1"/>
        <end position="17"/>
    </location>
</feature>
<proteinExistence type="predicted"/>
<sequence>MNSVILLTALCAVAIQAKPSLPPLPVNPGGIGGLFRGPNLETIIKGPDGSQITSEQIGGAVQTEAKLEPIVVPELVGDQVAISSPIAPLRIEASPAPISLQSDIAVNSVRPIETVPIDVEAPIPIATVPVLASPGEPHIIETELVDAPEVEPDQSSDLKGPSGTISVRGSASIVSGPASTTISEPVRKIEVATIHVQTVGVPTVQAVAVPSVQTIAAPTVQAIQPAALPNIQSVAPLQPATIGTPQIAVHPISPPTYLTPPAQNSVNYFQAGPSPTISTDLIPPSATGAQTPLISLGGTSGAGIADAAVRQNLPIPVLPSTQVPLVTQNGIDLRQSVVTSTQSPISISPSADIDASRINLGASQILNTNLAVLNTQRDISSTGSPIILNQAPLISSDISADRLSSLSSTPRISIPQAIGLTNVKGPVELQNEAILTNQIVSTTPSYTSIDERDVISSQDQVNIREQSRPLLNIGLPSQHFVSSTALPPLAQRTQNQNLGPIASVLDTVLVEPTDPRNREVIEFGGRQLENVGNIVPVVRQPVLLPVGLNNIQHIPTASVSQLSSRNELDSSIYGRYGRDTTKKIR</sequence>
<feature type="region of interest" description="Disordered" evidence="1">
    <location>
        <begin position="150"/>
        <end position="170"/>
    </location>
</feature>
<feature type="compositionally biased region" description="Polar residues" evidence="1">
    <location>
        <begin position="155"/>
        <end position="170"/>
    </location>
</feature>
<organism evidence="3 4">
    <name type="scientific">Cryptolaemus montrouzieri</name>
    <dbReference type="NCBI Taxonomy" id="559131"/>
    <lineage>
        <taxon>Eukaryota</taxon>
        <taxon>Metazoa</taxon>
        <taxon>Ecdysozoa</taxon>
        <taxon>Arthropoda</taxon>
        <taxon>Hexapoda</taxon>
        <taxon>Insecta</taxon>
        <taxon>Pterygota</taxon>
        <taxon>Neoptera</taxon>
        <taxon>Endopterygota</taxon>
        <taxon>Coleoptera</taxon>
        <taxon>Polyphaga</taxon>
        <taxon>Cucujiformia</taxon>
        <taxon>Coccinelloidea</taxon>
        <taxon>Coccinellidae</taxon>
        <taxon>Scymninae</taxon>
        <taxon>Scymnini</taxon>
        <taxon>Cryptolaemus</taxon>
    </lineage>
</organism>
<dbReference type="Proteomes" id="UP001516400">
    <property type="component" value="Unassembled WGS sequence"/>
</dbReference>
<evidence type="ECO:0000256" key="2">
    <source>
        <dbReference type="SAM" id="SignalP"/>
    </source>
</evidence>
<dbReference type="AlphaFoldDB" id="A0ABD2MHU5"/>
<evidence type="ECO:0000313" key="4">
    <source>
        <dbReference type="Proteomes" id="UP001516400"/>
    </source>
</evidence>
<feature type="chain" id="PRO_5044868728" evidence="2">
    <location>
        <begin position="18"/>
        <end position="585"/>
    </location>
</feature>
<comment type="caution">
    <text evidence="3">The sequence shown here is derived from an EMBL/GenBank/DDBJ whole genome shotgun (WGS) entry which is preliminary data.</text>
</comment>
<gene>
    <name evidence="3" type="ORF">HHI36_010113</name>
</gene>
<dbReference type="EMBL" id="JABFTP020000001">
    <property type="protein sequence ID" value="KAL3265924.1"/>
    <property type="molecule type" value="Genomic_DNA"/>
</dbReference>
<keyword evidence="4" id="KW-1185">Reference proteome</keyword>
<name>A0ABD2MHU5_9CUCU</name>
<accession>A0ABD2MHU5</accession>
<evidence type="ECO:0000256" key="1">
    <source>
        <dbReference type="SAM" id="MobiDB-lite"/>
    </source>
</evidence>
<protein>
    <submittedName>
        <fullName evidence="3">Uncharacterized protein</fullName>
    </submittedName>
</protein>